<dbReference type="SUPFAM" id="SSF53335">
    <property type="entry name" value="S-adenosyl-L-methionine-dependent methyltransferases"/>
    <property type="match status" value="1"/>
</dbReference>
<keyword evidence="2 6" id="KW-0808">Transferase</keyword>
<dbReference type="PANTHER" id="PTHR24422:SF19">
    <property type="entry name" value="CHEMOTAXIS PROTEIN METHYLTRANSFERASE"/>
    <property type="match status" value="1"/>
</dbReference>
<proteinExistence type="predicted"/>
<dbReference type="STRING" id="246191.SAMN05660337_0660"/>
<evidence type="ECO:0000259" key="5">
    <source>
        <dbReference type="PROSITE" id="PS50123"/>
    </source>
</evidence>
<evidence type="ECO:0000256" key="1">
    <source>
        <dbReference type="ARBA" id="ARBA00022603"/>
    </source>
</evidence>
<keyword evidence="3" id="KW-0949">S-adenosyl-L-methionine</keyword>
<dbReference type="PRINTS" id="PR00996">
    <property type="entry name" value="CHERMTFRASE"/>
</dbReference>
<dbReference type="InterPro" id="IPR019734">
    <property type="entry name" value="TPR_rpt"/>
</dbReference>
<dbReference type="InterPro" id="IPR029063">
    <property type="entry name" value="SAM-dependent_MTases_sf"/>
</dbReference>
<dbReference type="EMBL" id="FNGA01000001">
    <property type="protein sequence ID" value="SDK50493.1"/>
    <property type="molecule type" value="Genomic_DNA"/>
</dbReference>
<evidence type="ECO:0000256" key="3">
    <source>
        <dbReference type="ARBA" id="ARBA00022691"/>
    </source>
</evidence>
<evidence type="ECO:0000256" key="2">
    <source>
        <dbReference type="ARBA" id="ARBA00022679"/>
    </source>
</evidence>
<dbReference type="GO" id="GO:0008757">
    <property type="term" value="F:S-adenosylmethionine-dependent methyltransferase activity"/>
    <property type="evidence" value="ECO:0007669"/>
    <property type="project" value="InterPro"/>
</dbReference>
<organism evidence="6 7">
    <name type="scientific">Maridesulfovibrio ferrireducens</name>
    <dbReference type="NCBI Taxonomy" id="246191"/>
    <lineage>
        <taxon>Bacteria</taxon>
        <taxon>Pseudomonadati</taxon>
        <taxon>Thermodesulfobacteriota</taxon>
        <taxon>Desulfovibrionia</taxon>
        <taxon>Desulfovibrionales</taxon>
        <taxon>Desulfovibrionaceae</taxon>
        <taxon>Maridesulfovibrio</taxon>
    </lineage>
</organism>
<dbReference type="Gene3D" id="1.25.40.10">
    <property type="entry name" value="Tetratricopeptide repeat domain"/>
    <property type="match status" value="1"/>
</dbReference>
<dbReference type="SMART" id="SM00138">
    <property type="entry name" value="MeTrc"/>
    <property type="match status" value="1"/>
</dbReference>
<keyword evidence="7" id="KW-1185">Reference proteome</keyword>
<accession>A0A1G9CFN8</accession>
<dbReference type="InterPro" id="IPR050903">
    <property type="entry name" value="Bact_Chemotaxis_MeTrfase"/>
</dbReference>
<dbReference type="Gene3D" id="3.40.50.150">
    <property type="entry name" value="Vaccinia Virus protein VP39"/>
    <property type="match status" value="1"/>
</dbReference>
<reference evidence="7" key="1">
    <citation type="submission" date="2016-10" db="EMBL/GenBank/DDBJ databases">
        <authorList>
            <person name="Varghese N."/>
            <person name="Submissions S."/>
        </authorList>
    </citation>
    <scope>NUCLEOTIDE SEQUENCE [LARGE SCALE GENOMIC DNA]</scope>
    <source>
        <strain evidence="7">DSM 16995</strain>
    </source>
</reference>
<gene>
    <name evidence="6" type="ORF">SAMN05660337_0660</name>
</gene>
<sequence>MNLEPFQKILKRAMGLAPESLGKSGVCHALQVRMRAAGCSELEYLRLLQTDEQEISELIEEIVVPETWFFRDTKPFELLSETAVSCRRDVYKVLSAPCSTGEEPYSVAMALMGAGLSTDRIKVDAVDISKRALSRAKDGIYTDNSFRSELPVYAKNCFKKCEQGRKLVDRVKDVVSFYSGNIVEGELPLGQYDAIFCRNLIIYLDESSRECLAELFNERLKKDGLLFVGHAEALPLFNKYFTQVKRSGVFAFKKTEKKSVDRAVKSFNCIKPKYPAYPVRSDLVLSEQRKKRLIKKPLVDKDTSQQLENMKFSLDEVRLLADRGETSKALSLCQNILVSDGPEANVLHLCGLLYEAQGEPMQAEEYYGKALYLNPQHLDSLVHLALLVETRGDERKAVLLRNRVRRAEKQNEAG</sequence>
<evidence type="ECO:0000256" key="4">
    <source>
        <dbReference type="PROSITE-ProRule" id="PRU00339"/>
    </source>
</evidence>
<protein>
    <submittedName>
        <fullName evidence="6">Chemotaxis protein methyltransferase WspC</fullName>
    </submittedName>
</protein>
<evidence type="ECO:0000313" key="6">
    <source>
        <dbReference type="EMBL" id="SDK50493.1"/>
    </source>
</evidence>
<dbReference type="SUPFAM" id="SSF48452">
    <property type="entry name" value="TPR-like"/>
    <property type="match status" value="1"/>
</dbReference>
<dbReference type="SMART" id="SM00028">
    <property type="entry name" value="TPR"/>
    <property type="match status" value="1"/>
</dbReference>
<dbReference type="InterPro" id="IPR011990">
    <property type="entry name" value="TPR-like_helical_dom_sf"/>
</dbReference>
<dbReference type="PANTHER" id="PTHR24422">
    <property type="entry name" value="CHEMOTAXIS PROTEIN METHYLTRANSFERASE"/>
    <property type="match status" value="1"/>
</dbReference>
<dbReference type="Pfam" id="PF01739">
    <property type="entry name" value="CheR"/>
    <property type="match status" value="1"/>
</dbReference>
<feature type="repeat" description="TPR" evidence="4">
    <location>
        <begin position="344"/>
        <end position="377"/>
    </location>
</feature>
<dbReference type="Proteomes" id="UP000199053">
    <property type="component" value="Unassembled WGS sequence"/>
</dbReference>
<dbReference type="RefSeq" id="WP_092158173.1">
    <property type="nucleotide sequence ID" value="NZ_FNGA01000001.1"/>
</dbReference>
<name>A0A1G9CFN8_9BACT</name>
<dbReference type="OrthoDB" id="9786165at2"/>
<feature type="domain" description="CheR-type methyltransferase" evidence="5">
    <location>
        <begin position="1"/>
        <end position="257"/>
    </location>
</feature>
<keyword evidence="1 6" id="KW-0489">Methyltransferase</keyword>
<dbReference type="GO" id="GO:0032259">
    <property type="term" value="P:methylation"/>
    <property type="evidence" value="ECO:0007669"/>
    <property type="project" value="UniProtKB-KW"/>
</dbReference>
<dbReference type="InterPro" id="IPR022642">
    <property type="entry name" value="CheR_C"/>
</dbReference>
<dbReference type="InterPro" id="IPR000780">
    <property type="entry name" value="CheR_MeTrfase"/>
</dbReference>
<dbReference type="PROSITE" id="PS50005">
    <property type="entry name" value="TPR"/>
    <property type="match status" value="1"/>
</dbReference>
<keyword evidence="4" id="KW-0802">TPR repeat</keyword>
<dbReference type="AlphaFoldDB" id="A0A1G9CFN8"/>
<evidence type="ECO:0000313" key="7">
    <source>
        <dbReference type="Proteomes" id="UP000199053"/>
    </source>
</evidence>
<dbReference type="PROSITE" id="PS50123">
    <property type="entry name" value="CHER"/>
    <property type="match status" value="1"/>
</dbReference>